<evidence type="ECO:0000313" key="5">
    <source>
        <dbReference type="Proteomes" id="UP000335636"/>
    </source>
</evidence>
<dbReference type="Proteomes" id="UP000662637">
    <property type="component" value="Unassembled WGS sequence"/>
</dbReference>
<feature type="compositionally biased region" description="Polar residues" evidence="1">
    <location>
        <begin position="52"/>
        <end position="66"/>
    </location>
</feature>
<reference evidence="3" key="2">
    <citation type="submission" date="2020-08" db="EMBL/GenBank/DDBJ databases">
        <authorList>
            <person name="Shumante A."/>
            <person name="Zimin A.V."/>
            <person name="Puiu D."/>
            <person name="Salzberg S.L."/>
        </authorList>
    </citation>
    <scope>NUCLEOTIDE SEQUENCE</scope>
    <source>
        <strain evidence="3">WC2-LM</strain>
        <tissue evidence="3">Liver</tissue>
    </source>
</reference>
<gene>
    <name evidence="3" type="ORF">GHT09_017086</name>
    <name evidence="4" type="ORF">MONAX_5E016921</name>
</gene>
<dbReference type="Proteomes" id="UP000335636">
    <property type="component" value="Unassembled WGS sequence"/>
</dbReference>
<organism evidence="4 5">
    <name type="scientific">Marmota monax</name>
    <name type="common">Woodchuck</name>
    <dbReference type="NCBI Taxonomy" id="9995"/>
    <lineage>
        <taxon>Eukaryota</taxon>
        <taxon>Metazoa</taxon>
        <taxon>Chordata</taxon>
        <taxon>Craniata</taxon>
        <taxon>Vertebrata</taxon>
        <taxon>Euteleostomi</taxon>
        <taxon>Mammalia</taxon>
        <taxon>Eutheria</taxon>
        <taxon>Euarchontoglires</taxon>
        <taxon>Glires</taxon>
        <taxon>Rodentia</taxon>
        <taxon>Sciuromorpha</taxon>
        <taxon>Sciuridae</taxon>
        <taxon>Xerinae</taxon>
        <taxon>Marmotini</taxon>
        <taxon>Marmota</taxon>
    </lineage>
</organism>
<name>A0A5E4D522_MARMO</name>
<keyword evidence="5" id="KW-1185">Reference proteome</keyword>
<sequence>MNQTSSKWLLGLTFPATNALWPAAGKSNPDSANANENSNTRATPREHGTRALQGQTSPRNSFITPQ</sequence>
<evidence type="ECO:0000256" key="1">
    <source>
        <dbReference type="SAM" id="MobiDB-lite"/>
    </source>
</evidence>
<evidence type="ECO:0000256" key="2">
    <source>
        <dbReference type="SAM" id="SignalP"/>
    </source>
</evidence>
<evidence type="ECO:0000313" key="3">
    <source>
        <dbReference type="EMBL" id="KAF7471952.1"/>
    </source>
</evidence>
<dbReference type="EMBL" id="WJEC01006667">
    <property type="protein sequence ID" value="KAF7471952.1"/>
    <property type="molecule type" value="Genomic_DNA"/>
</dbReference>
<feature type="chain" id="PRO_5036140444" evidence="2">
    <location>
        <begin position="20"/>
        <end position="66"/>
    </location>
</feature>
<feature type="region of interest" description="Disordered" evidence="1">
    <location>
        <begin position="23"/>
        <end position="66"/>
    </location>
</feature>
<evidence type="ECO:0000313" key="4">
    <source>
        <dbReference type="EMBL" id="VTJ89096.1"/>
    </source>
</evidence>
<dbReference type="EMBL" id="CABDUW010003357">
    <property type="protein sequence ID" value="VTJ89096.1"/>
    <property type="molecule type" value="Genomic_DNA"/>
</dbReference>
<protein>
    <submittedName>
        <fullName evidence="4">Uncharacterized protein</fullName>
    </submittedName>
</protein>
<dbReference type="AlphaFoldDB" id="A0A5E4D522"/>
<reference evidence="4 5" key="1">
    <citation type="submission" date="2019-04" db="EMBL/GenBank/DDBJ databases">
        <authorList>
            <person name="Alioto T."/>
            <person name="Alioto T."/>
        </authorList>
    </citation>
    <scope>NUCLEOTIDE SEQUENCE [LARGE SCALE GENOMIC DNA]</scope>
</reference>
<keyword evidence="2" id="KW-0732">Signal</keyword>
<feature type="signal peptide" evidence="2">
    <location>
        <begin position="1"/>
        <end position="19"/>
    </location>
</feature>
<accession>A0A5E4D522</accession>
<proteinExistence type="predicted"/>
<feature type="compositionally biased region" description="Polar residues" evidence="1">
    <location>
        <begin position="28"/>
        <end position="42"/>
    </location>
</feature>